<name>A0ACC0WFB1_9STRA</name>
<keyword evidence="2" id="KW-1185">Reference proteome</keyword>
<proteinExistence type="predicted"/>
<evidence type="ECO:0000313" key="1">
    <source>
        <dbReference type="EMBL" id="KAI9916401.1"/>
    </source>
</evidence>
<evidence type="ECO:0000313" key="2">
    <source>
        <dbReference type="Proteomes" id="UP001163321"/>
    </source>
</evidence>
<dbReference type="Proteomes" id="UP001163321">
    <property type="component" value="Chromosome 2"/>
</dbReference>
<dbReference type="EMBL" id="CM047581">
    <property type="protein sequence ID" value="KAI9916401.1"/>
    <property type="molecule type" value="Genomic_DNA"/>
</dbReference>
<protein>
    <submittedName>
        <fullName evidence="1">Uncharacterized protein</fullName>
    </submittedName>
</protein>
<comment type="caution">
    <text evidence="1">The sequence shown here is derived from an EMBL/GenBank/DDBJ whole genome shotgun (WGS) entry which is preliminary data.</text>
</comment>
<gene>
    <name evidence="1" type="ORF">PsorP6_017814</name>
</gene>
<accession>A0ACC0WFB1</accession>
<reference evidence="1 2" key="1">
    <citation type="journal article" date="2022" name="bioRxiv">
        <title>The genome of the oomycete Peronosclerospora sorghi, a cosmopolitan pathogen of maize and sorghum, is inflated with dispersed pseudogenes.</title>
        <authorList>
            <person name="Fletcher K."/>
            <person name="Martin F."/>
            <person name="Isakeit T."/>
            <person name="Cavanaugh K."/>
            <person name="Magill C."/>
            <person name="Michelmore R."/>
        </authorList>
    </citation>
    <scope>NUCLEOTIDE SEQUENCE [LARGE SCALE GENOMIC DNA]</scope>
    <source>
        <strain evidence="1">P6</strain>
    </source>
</reference>
<sequence length="377" mass="44234">MQTLREQLLADESSKKEFESQRQELLIVVSALQREKSDLQSKICSFQKEQETTKSELQTAESRLAAKDQTVVVSTLRSEVSAVKQRLRSELMHEKECLKSEIEILNREIVLLRGQLAEKDLAVHNMENVIFQRDENQKQKDYDIRQLREQINRLNCELDQSRVKYEQLQQCRTSLSEELDFGFKELLHDEESAAVAREEIDKLRSELKEVKNESRALQSERQKLAEELERVSRSNKEASTRQNEKIDDFFWKGGNDCVTKDYRAPVTLLKEEKEKFERDIADVRLRCENQVEEEVQKTHGLRCRIEELEKDKLSLKIQIEALENESTSWKEKVQVAELSLRQKDKEIKNLECDISHLKLALLDAKKRTEKGQEEIAN</sequence>
<organism evidence="1 2">
    <name type="scientific">Peronosclerospora sorghi</name>
    <dbReference type="NCBI Taxonomy" id="230839"/>
    <lineage>
        <taxon>Eukaryota</taxon>
        <taxon>Sar</taxon>
        <taxon>Stramenopiles</taxon>
        <taxon>Oomycota</taxon>
        <taxon>Peronosporomycetes</taxon>
        <taxon>Peronosporales</taxon>
        <taxon>Peronosporaceae</taxon>
        <taxon>Peronosclerospora</taxon>
    </lineage>
</organism>